<keyword evidence="2" id="KW-0378">Hydrolase</keyword>
<dbReference type="InterPro" id="IPR018711">
    <property type="entry name" value="NAGPA"/>
</dbReference>
<dbReference type="Proteomes" id="UP001596317">
    <property type="component" value="Unassembled WGS sequence"/>
</dbReference>
<dbReference type="RefSeq" id="WP_380057551.1">
    <property type="nucleotide sequence ID" value="NZ_JBHSWB010000001.1"/>
</dbReference>
<dbReference type="Pfam" id="PF09992">
    <property type="entry name" value="NAGPA"/>
    <property type="match status" value="1"/>
</dbReference>
<proteinExistence type="predicted"/>
<reference evidence="3" key="1">
    <citation type="journal article" date="2019" name="Int. J. Syst. Evol. Microbiol.">
        <title>The Global Catalogue of Microorganisms (GCM) 10K type strain sequencing project: providing services to taxonomists for standard genome sequencing and annotation.</title>
        <authorList>
            <consortium name="The Broad Institute Genomics Platform"/>
            <consortium name="The Broad Institute Genome Sequencing Center for Infectious Disease"/>
            <person name="Wu L."/>
            <person name="Ma J."/>
        </authorList>
    </citation>
    <scope>NUCLEOTIDE SEQUENCE [LARGE SCALE GENOMIC DNA]</scope>
    <source>
        <strain evidence="3">CCUG 63830</strain>
    </source>
</reference>
<sequence>MKRPLVWLGLGLSASVAQGLSIDTVSSGGSAYTVATVDLQRDRLELHWQNPTTRAPYTTFEQLRARLAKEGRTLLFATNSGIYAPGLKPLGLHIEQGRTLVPLNRAQRGGNFALVPNGVFWVAGQRAGVSETGVFARSGVRPTFATQSGPLLVQGAACTRPFANRARHSRCAAGLGCVRTAGYAL</sequence>
<protein>
    <submittedName>
        <fullName evidence="2">Phosphodiester glycosidase family protein</fullName>
    </submittedName>
</protein>
<keyword evidence="2" id="KW-0326">Glycosidase</keyword>
<evidence type="ECO:0000313" key="3">
    <source>
        <dbReference type="Proteomes" id="UP001596317"/>
    </source>
</evidence>
<dbReference type="EMBL" id="JBHSWB010000001">
    <property type="protein sequence ID" value="MFC6661843.1"/>
    <property type="molecule type" value="Genomic_DNA"/>
</dbReference>
<name>A0ABW1ZLZ0_9DEIO</name>
<feature type="domain" description="Phosphodiester glycosidase" evidence="1">
    <location>
        <begin position="75"/>
        <end position="175"/>
    </location>
</feature>
<evidence type="ECO:0000259" key="1">
    <source>
        <dbReference type="Pfam" id="PF09992"/>
    </source>
</evidence>
<comment type="caution">
    <text evidence="2">The sequence shown here is derived from an EMBL/GenBank/DDBJ whole genome shotgun (WGS) entry which is preliminary data.</text>
</comment>
<dbReference type="GO" id="GO:0016798">
    <property type="term" value="F:hydrolase activity, acting on glycosyl bonds"/>
    <property type="evidence" value="ECO:0007669"/>
    <property type="project" value="UniProtKB-KW"/>
</dbReference>
<gene>
    <name evidence="2" type="ORF">ACFP90_17020</name>
</gene>
<accession>A0ABW1ZLZ0</accession>
<organism evidence="2 3">
    <name type="scientific">Deinococcus multiflagellatus</name>
    <dbReference type="NCBI Taxonomy" id="1656887"/>
    <lineage>
        <taxon>Bacteria</taxon>
        <taxon>Thermotogati</taxon>
        <taxon>Deinococcota</taxon>
        <taxon>Deinococci</taxon>
        <taxon>Deinococcales</taxon>
        <taxon>Deinococcaceae</taxon>
        <taxon>Deinococcus</taxon>
    </lineage>
</organism>
<evidence type="ECO:0000313" key="2">
    <source>
        <dbReference type="EMBL" id="MFC6661843.1"/>
    </source>
</evidence>
<keyword evidence="3" id="KW-1185">Reference proteome</keyword>